<dbReference type="EMBL" id="JAEFCI010008032">
    <property type="protein sequence ID" value="KAG5458722.1"/>
    <property type="molecule type" value="Genomic_DNA"/>
</dbReference>
<evidence type="ECO:0000313" key="2">
    <source>
        <dbReference type="EMBL" id="KAG5458722.1"/>
    </source>
</evidence>
<comment type="caution">
    <text evidence="2">The sequence shown here is derived from an EMBL/GenBank/DDBJ whole genome shotgun (WGS) entry which is preliminary data.</text>
</comment>
<dbReference type="Proteomes" id="UP000673691">
    <property type="component" value="Unassembled WGS sequence"/>
</dbReference>
<proteinExistence type="predicted"/>
<feature type="region of interest" description="Disordered" evidence="1">
    <location>
        <begin position="20"/>
        <end position="87"/>
    </location>
</feature>
<organism evidence="2 3">
    <name type="scientific">Olpidium bornovanus</name>
    <dbReference type="NCBI Taxonomy" id="278681"/>
    <lineage>
        <taxon>Eukaryota</taxon>
        <taxon>Fungi</taxon>
        <taxon>Fungi incertae sedis</taxon>
        <taxon>Olpidiomycota</taxon>
        <taxon>Olpidiomycotina</taxon>
        <taxon>Olpidiomycetes</taxon>
        <taxon>Olpidiales</taxon>
        <taxon>Olpidiaceae</taxon>
        <taxon>Olpidium</taxon>
    </lineage>
</organism>
<gene>
    <name evidence="2" type="ORF">BJ554DRAFT_1002</name>
</gene>
<dbReference type="AlphaFoldDB" id="A0A8H8DI56"/>
<evidence type="ECO:0000313" key="3">
    <source>
        <dbReference type="Proteomes" id="UP000673691"/>
    </source>
</evidence>
<keyword evidence="3" id="KW-1185">Reference proteome</keyword>
<feature type="compositionally biased region" description="Basic and acidic residues" evidence="1">
    <location>
        <begin position="67"/>
        <end position="87"/>
    </location>
</feature>
<protein>
    <submittedName>
        <fullName evidence="2">Uncharacterized protein</fullName>
    </submittedName>
</protein>
<reference evidence="2 3" key="1">
    <citation type="journal article" name="Sci. Rep.">
        <title>Genome-scale phylogenetic analyses confirm Olpidium as the closest living zoosporic fungus to the non-flagellated, terrestrial fungi.</title>
        <authorList>
            <person name="Chang Y."/>
            <person name="Rochon D."/>
            <person name="Sekimoto S."/>
            <person name="Wang Y."/>
            <person name="Chovatia M."/>
            <person name="Sandor L."/>
            <person name="Salamov A."/>
            <person name="Grigoriev I.V."/>
            <person name="Stajich J.E."/>
            <person name="Spatafora J.W."/>
        </authorList>
    </citation>
    <scope>NUCLEOTIDE SEQUENCE [LARGE SCALE GENOMIC DNA]</scope>
    <source>
        <strain evidence="2">S191</strain>
    </source>
</reference>
<accession>A0A8H8DI56</accession>
<evidence type="ECO:0000256" key="1">
    <source>
        <dbReference type="SAM" id="MobiDB-lite"/>
    </source>
</evidence>
<sequence length="87" mass="9348">MRHAVVAAVFGRGGRHVCRRGGGGYGPEGRRIQARGGATGVDFPAGDHDAGRDHRPRRARGFVLQRGRQDEHSQPPEAARRPETTAG</sequence>
<name>A0A8H8DI56_9FUNG</name>